<dbReference type="GO" id="GO:0015031">
    <property type="term" value="P:protein transport"/>
    <property type="evidence" value="ECO:0007669"/>
    <property type="project" value="UniProtKB-KW"/>
</dbReference>
<keyword evidence="16" id="KW-1185">Reference proteome</keyword>
<dbReference type="GeneTree" id="ENSGT00530000063000"/>
<feature type="compositionally biased region" description="Basic residues" evidence="13">
    <location>
        <begin position="66"/>
        <end position="90"/>
    </location>
</feature>
<evidence type="ECO:0000256" key="1">
    <source>
        <dbReference type="ARBA" id="ARBA00004496"/>
    </source>
</evidence>
<evidence type="ECO:0000256" key="5">
    <source>
        <dbReference type="ARBA" id="ARBA00022670"/>
    </source>
</evidence>
<reference evidence="15" key="2">
    <citation type="submission" date="2025-08" db="UniProtKB">
        <authorList>
            <consortium name="Ensembl"/>
        </authorList>
    </citation>
    <scope>IDENTIFICATION</scope>
    <source>
        <strain evidence="15">Thoroughbred</strain>
    </source>
</reference>
<evidence type="ECO:0000313" key="16">
    <source>
        <dbReference type="Proteomes" id="UP000002281"/>
    </source>
</evidence>
<name>F6TTW5_HORSE</name>
<dbReference type="Pfam" id="PF03416">
    <property type="entry name" value="Peptidase_C54"/>
    <property type="match status" value="1"/>
</dbReference>
<dbReference type="VGNC" id="VGNC:15624">
    <property type="gene designation" value="ATG4C"/>
</dbReference>
<dbReference type="PANTHER" id="PTHR22624:SF38">
    <property type="entry name" value="CYSTEINE PROTEASE ATG4C"/>
    <property type="match status" value="1"/>
</dbReference>
<evidence type="ECO:0000256" key="8">
    <source>
        <dbReference type="ARBA" id="ARBA00022807"/>
    </source>
</evidence>
<reference evidence="15" key="3">
    <citation type="submission" date="2025-09" db="UniProtKB">
        <authorList>
            <consortium name="Ensembl"/>
        </authorList>
    </citation>
    <scope>IDENTIFICATION</scope>
    <source>
        <strain evidence="15">Thoroughbred</strain>
    </source>
</reference>
<dbReference type="MEROPS" id="C54.004"/>
<dbReference type="HOGENOM" id="CLU_021259_3_2_1"/>
<protein>
    <recommendedName>
        <fullName evidence="12">Cysteine protease</fullName>
        <ecNumber evidence="12">3.4.22.-</ecNumber>
    </recommendedName>
</protein>
<dbReference type="PANTHER" id="PTHR22624">
    <property type="entry name" value="CYSTEINE PROTEASE ATG4"/>
    <property type="match status" value="1"/>
</dbReference>
<evidence type="ECO:0000256" key="11">
    <source>
        <dbReference type="ARBA" id="ARBA00029362"/>
    </source>
</evidence>
<accession>F6TTW5</accession>
<evidence type="ECO:0000313" key="15">
    <source>
        <dbReference type="Ensembl" id="ENSECAP00000001377.2"/>
    </source>
</evidence>
<feature type="region of interest" description="Disordered" evidence="13">
    <location>
        <begin position="63"/>
        <end position="105"/>
    </location>
</feature>
<comment type="function">
    <text evidence="12">Cysteine protease that plays a key role in autophagy by mediating both proteolytic activation and delipidation of ATG8 family proteins.</text>
</comment>
<evidence type="ECO:0000256" key="12">
    <source>
        <dbReference type="RuleBase" id="RU363115"/>
    </source>
</evidence>
<proteinExistence type="inferred from homology"/>
<comment type="subcellular location">
    <subcellularLocation>
        <location evidence="1 12">Cytoplasm</location>
    </subcellularLocation>
</comment>
<sequence>MLDLVVPAPQERAWCRTACWELKFNCPTETHGGPSVICLRRRFQVGTLPRSCACRSDDLDSGMANRGKKGGRGKRSKRRGGCRYRRRRRKAPEPEVAHPPGGEEAVLGLRWPRGSARAAGRGAEAGASAWCGGCRGGSCGAGTCPGSAAPARFHASPYLGWVLKTKTYFSRNSPVLLLGKCYHFKYEDENKLLPARSGCTIEDHIIAGNVEEFRKDFTSRIWLTYREEFPQIEGSTLTTDCGWGCTLRTGQMLLAQGLILHFLGRAWTWPDALNIENSDFESWTSNTVKKFTASFEASLSEERELKTPTISLKETIGRYSDDHEMRNEIYHRKIISWFGDSPLALFGLHQLIEYGKKSGKKAGDWYGPAVVAHILRKAVEEARHPDLQGITIYVAQDCTVYSSDVIDKQCASMASDHADDKAVIILVPVRLGGERTNTDYLDFVKGILSLEYCVGIIGGKPKQSYYFAGFQDDSLIYMDPHYCQSFVDVSIKDFPLETFHCPSPKKMSFRKMDPSCTIGFYCRNVQDFKRASEEITKMLKISSKEKYPLFTFVNGHSRDYDFTSTAAKEDDLFSEDEKKRLKRFSTEEFVLL</sequence>
<evidence type="ECO:0000256" key="13">
    <source>
        <dbReference type="SAM" id="MobiDB-lite"/>
    </source>
</evidence>
<evidence type="ECO:0000256" key="3">
    <source>
        <dbReference type="ARBA" id="ARBA00022448"/>
    </source>
</evidence>
<keyword evidence="9 12" id="KW-0653">Protein transport</keyword>
<dbReference type="AlphaFoldDB" id="F6TTW5"/>
<evidence type="ECO:0000256" key="10">
    <source>
        <dbReference type="ARBA" id="ARBA00023006"/>
    </source>
</evidence>
<keyword evidence="4 12" id="KW-0963">Cytoplasm</keyword>
<dbReference type="Pfam" id="PF20166">
    <property type="entry name" value="ATG4_LIR"/>
    <property type="match status" value="1"/>
</dbReference>
<dbReference type="InterPro" id="IPR005078">
    <property type="entry name" value="Peptidase_C54"/>
</dbReference>
<evidence type="ECO:0000256" key="7">
    <source>
        <dbReference type="ARBA" id="ARBA00022801"/>
    </source>
</evidence>
<reference evidence="15 16" key="1">
    <citation type="journal article" date="2009" name="Science">
        <title>Genome sequence, comparative analysis, and population genetics of the domestic horse.</title>
        <authorList>
            <consortium name="Broad Institute Genome Sequencing Platform"/>
            <consortium name="Broad Institute Whole Genome Assembly Team"/>
            <person name="Wade C.M."/>
            <person name="Giulotto E."/>
            <person name="Sigurdsson S."/>
            <person name="Zoli M."/>
            <person name="Gnerre S."/>
            <person name="Imsland F."/>
            <person name="Lear T.L."/>
            <person name="Adelson D.L."/>
            <person name="Bailey E."/>
            <person name="Bellone R.R."/>
            <person name="Bloecker H."/>
            <person name="Distl O."/>
            <person name="Edgar R.C."/>
            <person name="Garber M."/>
            <person name="Leeb T."/>
            <person name="Mauceli E."/>
            <person name="MacLeod J.N."/>
            <person name="Penedo M.C.T."/>
            <person name="Raison J.M."/>
            <person name="Sharpe T."/>
            <person name="Vogel J."/>
            <person name="Andersson L."/>
            <person name="Antczak D.F."/>
            <person name="Biagi T."/>
            <person name="Binns M.M."/>
            <person name="Chowdhary B.P."/>
            <person name="Coleman S.J."/>
            <person name="Della Valle G."/>
            <person name="Fryc S."/>
            <person name="Guerin G."/>
            <person name="Hasegawa T."/>
            <person name="Hill E.W."/>
            <person name="Jurka J."/>
            <person name="Kiialainen A."/>
            <person name="Lindgren G."/>
            <person name="Liu J."/>
            <person name="Magnani E."/>
            <person name="Mickelson J.R."/>
            <person name="Murray J."/>
            <person name="Nergadze S.G."/>
            <person name="Onofrio R."/>
            <person name="Pedroni S."/>
            <person name="Piras M.F."/>
            <person name="Raudsepp T."/>
            <person name="Rocchi M."/>
            <person name="Roeed K.H."/>
            <person name="Ryder O.A."/>
            <person name="Searle S."/>
            <person name="Skow L."/>
            <person name="Swinburne J.E."/>
            <person name="Syvaenen A.C."/>
            <person name="Tozaki T."/>
            <person name="Valberg S.J."/>
            <person name="Vaudin M."/>
            <person name="White J.R."/>
            <person name="Zody M.C."/>
            <person name="Lander E.S."/>
            <person name="Lindblad-Toh K."/>
        </authorList>
    </citation>
    <scope>NUCLEOTIDE SEQUENCE [LARGE SCALE GENOMIC DNA]</scope>
    <source>
        <strain evidence="15 16">Thoroughbred</strain>
    </source>
</reference>
<evidence type="ECO:0000256" key="4">
    <source>
        <dbReference type="ARBA" id="ARBA00022490"/>
    </source>
</evidence>
<keyword evidence="6" id="KW-0833">Ubl conjugation pathway</keyword>
<organism evidence="15 16">
    <name type="scientific">Equus caballus</name>
    <name type="common">Horse</name>
    <dbReference type="NCBI Taxonomy" id="9796"/>
    <lineage>
        <taxon>Eukaryota</taxon>
        <taxon>Metazoa</taxon>
        <taxon>Chordata</taxon>
        <taxon>Craniata</taxon>
        <taxon>Vertebrata</taxon>
        <taxon>Euteleostomi</taxon>
        <taxon>Mammalia</taxon>
        <taxon>Eutheria</taxon>
        <taxon>Laurasiatheria</taxon>
        <taxon>Perissodactyla</taxon>
        <taxon>Equidae</taxon>
        <taxon>Equus</taxon>
    </lineage>
</organism>
<dbReference type="Proteomes" id="UP000002281">
    <property type="component" value="Chromosome 5"/>
</dbReference>
<dbReference type="GO" id="GO:0006508">
    <property type="term" value="P:proteolysis"/>
    <property type="evidence" value="ECO:0007669"/>
    <property type="project" value="UniProtKB-KW"/>
</dbReference>
<dbReference type="SUPFAM" id="SSF54001">
    <property type="entry name" value="Cysteine proteinases"/>
    <property type="match status" value="1"/>
</dbReference>
<evidence type="ECO:0000256" key="2">
    <source>
        <dbReference type="ARBA" id="ARBA00010958"/>
    </source>
</evidence>
<dbReference type="GO" id="GO:0005737">
    <property type="term" value="C:cytoplasm"/>
    <property type="evidence" value="ECO:0007669"/>
    <property type="project" value="UniProtKB-SubCell"/>
</dbReference>
<dbReference type="InterPro" id="IPR046793">
    <property type="entry name" value="ATG4_LIR"/>
</dbReference>
<dbReference type="InterPro" id="IPR038765">
    <property type="entry name" value="Papain-like_cys_pep_sf"/>
</dbReference>
<feature type="domain" description="Peptidase C54 catalytic" evidence="14">
    <location>
        <begin position="211"/>
        <end position="532"/>
    </location>
</feature>
<dbReference type="GO" id="GO:0006914">
    <property type="term" value="P:autophagy"/>
    <property type="evidence" value="ECO:0007669"/>
    <property type="project" value="UniProtKB-KW"/>
</dbReference>
<comment type="catalytic activity">
    <reaction evidence="11">
        <text>[protein]-C-terminal L-amino acid-glycyl-phosphatidylethanolamide + H2O = [protein]-C-terminal L-amino acid-glycine + a 1,2-diacyl-sn-glycero-3-phosphoethanolamine</text>
        <dbReference type="Rhea" id="RHEA:67548"/>
        <dbReference type="Rhea" id="RHEA-COMP:17323"/>
        <dbReference type="Rhea" id="RHEA-COMP:17324"/>
        <dbReference type="ChEBI" id="CHEBI:15377"/>
        <dbReference type="ChEBI" id="CHEBI:64612"/>
        <dbReference type="ChEBI" id="CHEBI:172940"/>
        <dbReference type="ChEBI" id="CHEBI:172941"/>
    </reaction>
    <physiologicalReaction direction="left-to-right" evidence="11">
        <dbReference type="Rhea" id="RHEA:67549"/>
    </physiologicalReaction>
</comment>
<keyword evidence="5 12" id="KW-0645">Protease</keyword>
<evidence type="ECO:0000256" key="9">
    <source>
        <dbReference type="ARBA" id="ARBA00022927"/>
    </source>
</evidence>
<comment type="similarity">
    <text evidence="2 12">Belongs to the peptidase C54 family.</text>
</comment>
<dbReference type="InterPro" id="IPR046792">
    <property type="entry name" value="Peptidase_C54_cat"/>
</dbReference>
<dbReference type="EC" id="3.4.22.-" evidence="12"/>
<evidence type="ECO:0000313" key="17">
    <source>
        <dbReference type="VGNC" id="VGNC:15624"/>
    </source>
</evidence>
<keyword evidence="3" id="KW-0813">Transport</keyword>
<keyword evidence="8" id="KW-0788">Thiol protease</keyword>
<dbReference type="Ensembl" id="ENSECAT00000001899.3">
    <property type="protein sequence ID" value="ENSECAP00000001377.2"/>
    <property type="gene ID" value="ENSECAG00000000823.4"/>
</dbReference>
<dbReference type="Bgee" id="ENSECAG00000000823">
    <property type="expression patterns" value="Expressed in spinal cord and 23 other cell types or tissues"/>
</dbReference>
<evidence type="ECO:0000259" key="14">
    <source>
        <dbReference type="Pfam" id="PF03416"/>
    </source>
</evidence>
<keyword evidence="7 12" id="KW-0378">Hydrolase</keyword>
<dbReference type="GO" id="GO:0019786">
    <property type="term" value="F:protein-phosphatidylethanolamide deconjugating activity"/>
    <property type="evidence" value="ECO:0007669"/>
    <property type="project" value="InterPro"/>
</dbReference>
<dbReference type="ExpressionAtlas" id="F6TTW5">
    <property type="expression patterns" value="baseline"/>
</dbReference>
<dbReference type="GO" id="GO:0008234">
    <property type="term" value="F:cysteine-type peptidase activity"/>
    <property type="evidence" value="ECO:0007669"/>
    <property type="project" value="UniProtKB-KW"/>
</dbReference>
<evidence type="ECO:0000256" key="6">
    <source>
        <dbReference type="ARBA" id="ARBA00022786"/>
    </source>
</evidence>
<keyword evidence="10 12" id="KW-0072">Autophagy</keyword>
<gene>
    <name evidence="15 17" type="primary">ATG4C</name>
</gene>